<keyword evidence="6 9" id="KW-0460">Magnesium</keyword>
<keyword evidence="12" id="KW-1185">Reference proteome</keyword>
<comment type="catalytic activity">
    <reaction evidence="8 9">
        <text>(R)-4'-phosphopantetheine + ATP + H(+) = 3'-dephospho-CoA + diphosphate</text>
        <dbReference type="Rhea" id="RHEA:19801"/>
        <dbReference type="ChEBI" id="CHEBI:15378"/>
        <dbReference type="ChEBI" id="CHEBI:30616"/>
        <dbReference type="ChEBI" id="CHEBI:33019"/>
        <dbReference type="ChEBI" id="CHEBI:57328"/>
        <dbReference type="ChEBI" id="CHEBI:61723"/>
        <dbReference type="EC" id="2.7.7.3"/>
    </reaction>
</comment>
<protein>
    <recommendedName>
        <fullName evidence="9">Phosphopantetheine adenylyltransferase</fullName>
        <ecNumber evidence="9">2.7.7.3</ecNumber>
    </recommendedName>
    <alternativeName>
        <fullName evidence="9">Dephospho-CoA pyrophosphorylase</fullName>
    </alternativeName>
    <alternativeName>
        <fullName evidence="9">Pantetheine-phosphate adenylyltransferase</fullName>
        <shortName evidence="9">PPAT</shortName>
    </alternativeName>
</protein>
<keyword evidence="4 9" id="KW-0547">Nucleotide-binding</keyword>
<feature type="domain" description="Cytidyltransferase-like" evidence="10">
    <location>
        <begin position="3"/>
        <end position="131"/>
    </location>
</feature>
<evidence type="ECO:0000256" key="8">
    <source>
        <dbReference type="ARBA" id="ARBA00029346"/>
    </source>
</evidence>
<evidence type="ECO:0000256" key="5">
    <source>
        <dbReference type="ARBA" id="ARBA00022840"/>
    </source>
</evidence>
<feature type="binding site" evidence="9">
    <location>
        <begin position="7"/>
        <end position="8"/>
    </location>
    <ligand>
        <name>ATP</name>
        <dbReference type="ChEBI" id="CHEBI:30616"/>
    </ligand>
</feature>
<dbReference type="RefSeq" id="WP_102266784.1">
    <property type="nucleotide sequence ID" value="NZ_CANTYB010000046.1"/>
</dbReference>
<dbReference type="HAMAP" id="MF_00151">
    <property type="entry name" value="PPAT_bact"/>
    <property type="match status" value="1"/>
</dbReference>
<evidence type="ECO:0000256" key="2">
    <source>
        <dbReference type="ARBA" id="ARBA00022679"/>
    </source>
</evidence>
<feature type="binding site" evidence="9">
    <location>
        <position position="85"/>
    </location>
    <ligand>
        <name>substrate</name>
    </ligand>
</feature>
<dbReference type="SUPFAM" id="SSF52374">
    <property type="entry name" value="Nucleotidylyl transferase"/>
    <property type="match status" value="1"/>
</dbReference>
<dbReference type="PRINTS" id="PR01020">
    <property type="entry name" value="LPSBIOSNTHSS"/>
</dbReference>
<name>A0ABT1SIC4_9FIRM</name>
<dbReference type="InterPro" id="IPR001980">
    <property type="entry name" value="PPAT"/>
</dbReference>
<evidence type="ECO:0000256" key="4">
    <source>
        <dbReference type="ARBA" id="ARBA00022741"/>
    </source>
</evidence>
<proteinExistence type="inferred from homology"/>
<feature type="binding site" evidence="9">
    <location>
        <position position="96"/>
    </location>
    <ligand>
        <name>ATP</name>
        <dbReference type="ChEBI" id="CHEBI:30616"/>
    </ligand>
</feature>
<gene>
    <name evidence="9 11" type="primary">coaD</name>
    <name evidence="11" type="ORF">NE663_01605</name>
</gene>
<dbReference type="NCBIfam" id="TIGR00125">
    <property type="entry name" value="cyt_tran_rel"/>
    <property type="match status" value="1"/>
</dbReference>
<feature type="binding site" evidence="9">
    <location>
        <begin position="86"/>
        <end position="88"/>
    </location>
    <ligand>
        <name>ATP</name>
        <dbReference type="ChEBI" id="CHEBI:30616"/>
    </ligand>
</feature>
<evidence type="ECO:0000256" key="6">
    <source>
        <dbReference type="ARBA" id="ARBA00022842"/>
    </source>
</evidence>
<feature type="binding site" evidence="9">
    <location>
        <position position="15"/>
    </location>
    <ligand>
        <name>ATP</name>
        <dbReference type="ChEBI" id="CHEBI:30616"/>
    </ligand>
</feature>
<comment type="cofactor">
    <cofactor evidence="9">
        <name>Mg(2+)</name>
        <dbReference type="ChEBI" id="CHEBI:18420"/>
    </cofactor>
</comment>
<comment type="similarity">
    <text evidence="9">Belongs to the bacterial CoaD family.</text>
</comment>
<keyword evidence="2 9" id="KW-0808">Transferase</keyword>
<dbReference type="EMBL" id="JANGCH010000002">
    <property type="protein sequence ID" value="MCQ5120954.1"/>
    <property type="molecule type" value="Genomic_DNA"/>
</dbReference>
<evidence type="ECO:0000256" key="1">
    <source>
        <dbReference type="ARBA" id="ARBA00022490"/>
    </source>
</evidence>
<evidence type="ECO:0000256" key="9">
    <source>
        <dbReference type="HAMAP-Rule" id="MF_00151"/>
    </source>
</evidence>
<feature type="binding site" evidence="9">
    <location>
        <position position="7"/>
    </location>
    <ligand>
        <name>substrate</name>
    </ligand>
</feature>
<dbReference type="EC" id="2.7.7.3" evidence="9"/>
<feature type="binding site" evidence="9">
    <location>
        <begin position="121"/>
        <end position="127"/>
    </location>
    <ligand>
        <name>ATP</name>
        <dbReference type="ChEBI" id="CHEBI:30616"/>
    </ligand>
</feature>
<dbReference type="PANTHER" id="PTHR21342:SF1">
    <property type="entry name" value="PHOSPHOPANTETHEINE ADENYLYLTRANSFERASE"/>
    <property type="match status" value="1"/>
</dbReference>
<keyword evidence="3 9" id="KW-0548">Nucleotidyltransferase</keyword>
<dbReference type="NCBIfam" id="TIGR01510">
    <property type="entry name" value="coaD_prev_kdtB"/>
    <property type="match status" value="1"/>
</dbReference>
<dbReference type="PANTHER" id="PTHR21342">
    <property type="entry name" value="PHOSPHOPANTETHEINE ADENYLYLTRANSFERASE"/>
    <property type="match status" value="1"/>
</dbReference>
<keyword evidence="5 9" id="KW-0067">ATP-binding</keyword>
<dbReference type="InterPro" id="IPR004821">
    <property type="entry name" value="Cyt_trans-like"/>
</dbReference>
<evidence type="ECO:0000313" key="11">
    <source>
        <dbReference type="EMBL" id="MCQ5120954.1"/>
    </source>
</evidence>
<comment type="subcellular location">
    <subcellularLocation>
        <location evidence="9">Cytoplasm</location>
    </subcellularLocation>
</comment>
<dbReference type="Proteomes" id="UP001524435">
    <property type="component" value="Unassembled WGS sequence"/>
</dbReference>
<feature type="binding site" evidence="9">
    <location>
        <position position="71"/>
    </location>
    <ligand>
        <name>substrate</name>
    </ligand>
</feature>
<keyword evidence="1 9" id="KW-0963">Cytoplasm</keyword>
<dbReference type="Gene3D" id="3.40.50.620">
    <property type="entry name" value="HUPs"/>
    <property type="match status" value="1"/>
</dbReference>
<feature type="site" description="Transition state stabilizer" evidence="9">
    <location>
        <position position="15"/>
    </location>
</feature>
<reference evidence="11 12" key="1">
    <citation type="submission" date="2022-06" db="EMBL/GenBank/DDBJ databases">
        <title>Isolation of gut microbiota from human fecal samples.</title>
        <authorList>
            <person name="Pamer E.G."/>
            <person name="Barat B."/>
            <person name="Waligurski E."/>
            <person name="Medina S."/>
            <person name="Paddock L."/>
            <person name="Mostad J."/>
        </authorList>
    </citation>
    <scope>NUCLEOTIDE SEQUENCE [LARGE SCALE GENOMIC DNA]</scope>
    <source>
        <strain evidence="11 12">DFI.6.1</strain>
    </source>
</reference>
<comment type="subunit">
    <text evidence="9">Homohexamer.</text>
</comment>
<sequence length="160" mass="17439">MIVYPGTFDPITKGHMELIARAAAQFQEVVVLVMENPAKNCLFTVEERIEMIDHAISGFPNVRVTSGSGLAVQAVQQLGATMMLRGLRSAADFALEETLARNNAHLAPQVETIWMLANAETAFISSSAVKEVLYCGGKIDGYVDAHVKAKLLEKNAHQRI</sequence>
<keyword evidence="7 9" id="KW-0173">Coenzyme A biosynthesis</keyword>
<accession>A0ABT1SIC4</accession>
<feature type="binding site" evidence="9">
    <location>
        <position position="39"/>
    </location>
    <ligand>
        <name>substrate</name>
    </ligand>
</feature>
<dbReference type="Pfam" id="PF01467">
    <property type="entry name" value="CTP_transf_like"/>
    <property type="match status" value="1"/>
</dbReference>
<comment type="pathway">
    <text evidence="9">Cofactor biosynthesis; coenzyme A biosynthesis; CoA from (R)-pantothenate: step 4/5.</text>
</comment>
<organism evidence="11 12">
    <name type="scientific">Massilicoli timonensis</name>
    <dbReference type="NCBI Taxonomy" id="2015901"/>
    <lineage>
        <taxon>Bacteria</taxon>
        <taxon>Bacillati</taxon>
        <taxon>Bacillota</taxon>
        <taxon>Erysipelotrichia</taxon>
        <taxon>Erysipelotrichales</taxon>
        <taxon>Erysipelotrichaceae</taxon>
        <taxon>Massilicoli</taxon>
    </lineage>
</organism>
<dbReference type="GO" id="GO:0004595">
    <property type="term" value="F:pantetheine-phosphate adenylyltransferase activity"/>
    <property type="evidence" value="ECO:0007669"/>
    <property type="project" value="UniProtKB-EC"/>
</dbReference>
<evidence type="ECO:0000256" key="7">
    <source>
        <dbReference type="ARBA" id="ARBA00022993"/>
    </source>
</evidence>
<evidence type="ECO:0000259" key="10">
    <source>
        <dbReference type="Pfam" id="PF01467"/>
    </source>
</evidence>
<evidence type="ECO:0000256" key="3">
    <source>
        <dbReference type="ARBA" id="ARBA00022695"/>
    </source>
</evidence>
<comment type="function">
    <text evidence="9">Reversibly transfers an adenylyl group from ATP to 4'-phosphopantetheine, yielding dephospho-CoA (dPCoA) and pyrophosphate.</text>
</comment>
<evidence type="ECO:0000313" key="12">
    <source>
        <dbReference type="Proteomes" id="UP001524435"/>
    </source>
</evidence>
<comment type="caution">
    <text evidence="11">The sequence shown here is derived from an EMBL/GenBank/DDBJ whole genome shotgun (WGS) entry which is preliminary data.</text>
</comment>
<dbReference type="InterPro" id="IPR014729">
    <property type="entry name" value="Rossmann-like_a/b/a_fold"/>
</dbReference>